<sequence>MLPPSGISMLDYAALQNVADFNHSFPPFLTITLQLTSSER</sequence>
<dbReference type="EMBL" id="MLQL01000019">
    <property type="protein sequence ID" value="OQE19219.1"/>
    <property type="molecule type" value="Genomic_DNA"/>
</dbReference>
<name>A0A1V6SZS4_9EURO</name>
<gene>
    <name evidence="1" type="ORF">PENFLA_c019G10003</name>
</gene>
<comment type="caution">
    <text evidence="1">The sequence shown here is derived from an EMBL/GenBank/DDBJ whole genome shotgun (WGS) entry which is preliminary data.</text>
</comment>
<accession>A0A1V6SZS4</accession>
<proteinExistence type="predicted"/>
<dbReference type="AlphaFoldDB" id="A0A1V6SZS4"/>
<evidence type="ECO:0000313" key="2">
    <source>
        <dbReference type="Proteomes" id="UP000191342"/>
    </source>
</evidence>
<protein>
    <submittedName>
        <fullName evidence="1">Uncharacterized protein</fullName>
    </submittedName>
</protein>
<organism evidence="1 2">
    <name type="scientific">Penicillium flavigenum</name>
    <dbReference type="NCBI Taxonomy" id="254877"/>
    <lineage>
        <taxon>Eukaryota</taxon>
        <taxon>Fungi</taxon>
        <taxon>Dikarya</taxon>
        <taxon>Ascomycota</taxon>
        <taxon>Pezizomycotina</taxon>
        <taxon>Eurotiomycetes</taxon>
        <taxon>Eurotiomycetidae</taxon>
        <taxon>Eurotiales</taxon>
        <taxon>Aspergillaceae</taxon>
        <taxon>Penicillium</taxon>
    </lineage>
</organism>
<keyword evidence="2" id="KW-1185">Reference proteome</keyword>
<reference evidence="2" key="1">
    <citation type="journal article" date="2017" name="Nat. Microbiol.">
        <title>Global analysis of biosynthetic gene clusters reveals vast potential of secondary metabolite production in Penicillium species.</title>
        <authorList>
            <person name="Nielsen J.C."/>
            <person name="Grijseels S."/>
            <person name="Prigent S."/>
            <person name="Ji B."/>
            <person name="Dainat J."/>
            <person name="Nielsen K.F."/>
            <person name="Frisvad J.C."/>
            <person name="Workman M."/>
            <person name="Nielsen J."/>
        </authorList>
    </citation>
    <scope>NUCLEOTIDE SEQUENCE [LARGE SCALE GENOMIC DNA]</scope>
    <source>
        <strain evidence="2">IBT 14082</strain>
    </source>
</reference>
<evidence type="ECO:0000313" key="1">
    <source>
        <dbReference type="EMBL" id="OQE19219.1"/>
    </source>
</evidence>
<dbReference type="Proteomes" id="UP000191342">
    <property type="component" value="Unassembled WGS sequence"/>
</dbReference>